<reference evidence="3" key="1">
    <citation type="thesis" date="2020" institute="ProQuest LLC" country="789 East Eisenhower Parkway, Ann Arbor, MI, USA">
        <title>Comparative Genomics and Chromosome Evolution.</title>
        <authorList>
            <person name="Mudd A.B."/>
        </authorList>
    </citation>
    <scope>NUCLEOTIDE SEQUENCE</scope>
    <source>
        <strain evidence="3">237g6f4</strain>
        <tissue evidence="3">Blood</tissue>
    </source>
</reference>
<evidence type="ECO:0000313" key="3">
    <source>
        <dbReference type="EMBL" id="KAG8538814.1"/>
    </source>
</evidence>
<name>A0AAV6YUD7_ENGPU</name>
<feature type="region of interest" description="Disordered" evidence="1">
    <location>
        <begin position="55"/>
        <end position="76"/>
    </location>
</feature>
<proteinExistence type="predicted"/>
<evidence type="ECO:0000256" key="1">
    <source>
        <dbReference type="SAM" id="MobiDB-lite"/>
    </source>
</evidence>
<organism evidence="3 4">
    <name type="scientific">Engystomops pustulosus</name>
    <name type="common">Tungara frog</name>
    <name type="synonym">Physalaemus pustulosus</name>
    <dbReference type="NCBI Taxonomy" id="76066"/>
    <lineage>
        <taxon>Eukaryota</taxon>
        <taxon>Metazoa</taxon>
        <taxon>Chordata</taxon>
        <taxon>Craniata</taxon>
        <taxon>Vertebrata</taxon>
        <taxon>Euteleostomi</taxon>
        <taxon>Amphibia</taxon>
        <taxon>Batrachia</taxon>
        <taxon>Anura</taxon>
        <taxon>Neobatrachia</taxon>
        <taxon>Hyloidea</taxon>
        <taxon>Leptodactylidae</taxon>
        <taxon>Leiuperinae</taxon>
        <taxon>Engystomops</taxon>
    </lineage>
</organism>
<comment type="caution">
    <text evidence="3">The sequence shown here is derived from an EMBL/GenBank/DDBJ whole genome shotgun (WGS) entry which is preliminary data.</text>
</comment>
<keyword evidence="2" id="KW-0732">Signal</keyword>
<evidence type="ECO:0000313" key="4">
    <source>
        <dbReference type="Proteomes" id="UP000824782"/>
    </source>
</evidence>
<accession>A0AAV6YUD7</accession>
<evidence type="ECO:0000256" key="2">
    <source>
        <dbReference type="SAM" id="SignalP"/>
    </source>
</evidence>
<dbReference type="AlphaFoldDB" id="A0AAV6YUD7"/>
<gene>
    <name evidence="3" type="ORF">GDO81_022039</name>
</gene>
<feature type="chain" id="PRO_5043922042" evidence="2">
    <location>
        <begin position="26"/>
        <end position="76"/>
    </location>
</feature>
<dbReference type="Proteomes" id="UP000824782">
    <property type="component" value="Unassembled WGS sequence"/>
</dbReference>
<keyword evidence="4" id="KW-1185">Reference proteome</keyword>
<feature type="signal peptide" evidence="2">
    <location>
        <begin position="1"/>
        <end position="25"/>
    </location>
</feature>
<protein>
    <submittedName>
        <fullName evidence="3">Uncharacterized protein</fullName>
    </submittedName>
</protein>
<dbReference type="EMBL" id="WNYA01018466">
    <property type="protein sequence ID" value="KAG8538814.1"/>
    <property type="molecule type" value="Genomic_DNA"/>
</dbReference>
<sequence>MRTTLLSPSWGVPTLCLLLVCVVVCQLPTTIDPLTSAPGANCTSVNATECEACSPGTHSSNGECRHHTRKNGSFLP</sequence>